<reference evidence="1" key="1">
    <citation type="submission" date="2022-05" db="EMBL/GenBank/DDBJ databases">
        <title>Complete sequence of a novel PHA-producing Halomonas strain.</title>
        <authorList>
            <person name="Zheng Z."/>
        </authorList>
    </citation>
    <scope>NUCLEOTIDE SEQUENCE</scope>
    <source>
        <strain evidence="1">ZZQ-149</strain>
    </source>
</reference>
<name>A0AA46TQL5_9GAMM</name>
<accession>A0AA46TQL5</accession>
<evidence type="ECO:0000313" key="1">
    <source>
        <dbReference type="EMBL" id="UYO74725.1"/>
    </source>
</evidence>
<dbReference type="InterPro" id="IPR013406">
    <property type="entry name" value="CHP02574_addiction_mod"/>
</dbReference>
<keyword evidence="2" id="KW-1185">Reference proteome</keyword>
<protein>
    <submittedName>
        <fullName evidence="1">Addiction module protein</fullName>
    </submittedName>
</protein>
<evidence type="ECO:0000313" key="2">
    <source>
        <dbReference type="Proteomes" id="UP001164935"/>
    </source>
</evidence>
<proteinExistence type="predicted"/>
<dbReference type="Pfam" id="PF09720">
    <property type="entry name" value="Unstab_antitox"/>
    <property type="match status" value="1"/>
</dbReference>
<dbReference type="EMBL" id="CP096973">
    <property type="protein sequence ID" value="UYO74725.1"/>
    <property type="molecule type" value="Genomic_DNA"/>
</dbReference>
<dbReference type="AlphaFoldDB" id="A0AA46TQL5"/>
<gene>
    <name evidence="1" type="ORF">M0220_00765</name>
</gene>
<dbReference type="Proteomes" id="UP001164935">
    <property type="component" value="Chromosome"/>
</dbReference>
<dbReference type="KEGG" id="hqn:M0220_00765"/>
<organism evidence="1 2">
    <name type="scientific">Halomonas qinghailakensis</name>
    <dbReference type="NCBI Taxonomy" id="2937790"/>
    <lineage>
        <taxon>Bacteria</taxon>
        <taxon>Pseudomonadati</taxon>
        <taxon>Pseudomonadota</taxon>
        <taxon>Gammaproteobacteria</taxon>
        <taxon>Oceanospirillales</taxon>
        <taxon>Halomonadaceae</taxon>
        <taxon>Halomonas</taxon>
    </lineage>
</organism>
<sequence length="103" mass="11328">MLSLVMECRLGHHLFILSLKVLGDAMETAQLERITSAAMTLPEKERAKLAHDLVASLDGPADISVVEAWDVEICCRINDIKSGKTELLDVDDAISRARARIRG</sequence>